<dbReference type="AlphaFoldDB" id="A0AAW0GEN8"/>
<dbReference type="Proteomes" id="UP001385951">
    <property type="component" value="Unassembled WGS sequence"/>
</dbReference>
<reference evidence="2 3" key="1">
    <citation type="submission" date="2022-09" db="EMBL/GenBank/DDBJ databases">
        <authorList>
            <person name="Palmer J.M."/>
        </authorList>
    </citation>
    <scope>NUCLEOTIDE SEQUENCE [LARGE SCALE GENOMIC DNA]</scope>
    <source>
        <strain evidence="2 3">DSM 7382</strain>
    </source>
</reference>
<feature type="compositionally biased region" description="Basic and acidic residues" evidence="1">
    <location>
        <begin position="264"/>
        <end position="279"/>
    </location>
</feature>
<keyword evidence="3" id="KW-1185">Reference proteome</keyword>
<evidence type="ECO:0000313" key="2">
    <source>
        <dbReference type="EMBL" id="KAK7690239.1"/>
    </source>
</evidence>
<sequence length="285" mass="31256">MRYTCASTKRTQKAQVCPQAACRFADVGNNWYHSIQHSKRLAGDNPSMRCFIPCMTVSSLALSLTLHASTILGVCLVFNTSGILYQDPGGTKERPADADPRVTFTYKKAYVLRTPLTPFPRRVHLAPTMSTFPDSDAVTVCAPDIITYRLKGKMVYVTPALNYEEAVANAREVFPELVGVDERRITFSVSVKLNNSEKDTAVIGPMAWGSLVQRLRLYEVVNIEISQPQAERGAAPMSQFGARLRAFVCGGKSGSGSQSAEGKSMGEGHSRWDDSESKAHRVSKV</sequence>
<evidence type="ECO:0000313" key="3">
    <source>
        <dbReference type="Proteomes" id="UP001385951"/>
    </source>
</evidence>
<accession>A0AAW0GEN8</accession>
<protein>
    <submittedName>
        <fullName evidence="2">Uncharacterized protein</fullName>
    </submittedName>
</protein>
<gene>
    <name evidence="2" type="ORF">QCA50_006893</name>
</gene>
<organism evidence="2 3">
    <name type="scientific">Cerrena zonata</name>
    <dbReference type="NCBI Taxonomy" id="2478898"/>
    <lineage>
        <taxon>Eukaryota</taxon>
        <taxon>Fungi</taxon>
        <taxon>Dikarya</taxon>
        <taxon>Basidiomycota</taxon>
        <taxon>Agaricomycotina</taxon>
        <taxon>Agaricomycetes</taxon>
        <taxon>Polyporales</taxon>
        <taxon>Cerrenaceae</taxon>
        <taxon>Cerrena</taxon>
    </lineage>
</organism>
<name>A0AAW0GEN8_9APHY</name>
<dbReference type="EMBL" id="JASBNA010000007">
    <property type="protein sequence ID" value="KAK7690239.1"/>
    <property type="molecule type" value="Genomic_DNA"/>
</dbReference>
<proteinExistence type="predicted"/>
<evidence type="ECO:0000256" key="1">
    <source>
        <dbReference type="SAM" id="MobiDB-lite"/>
    </source>
</evidence>
<feature type="region of interest" description="Disordered" evidence="1">
    <location>
        <begin position="251"/>
        <end position="285"/>
    </location>
</feature>
<comment type="caution">
    <text evidence="2">The sequence shown here is derived from an EMBL/GenBank/DDBJ whole genome shotgun (WGS) entry which is preliminary data.</text>
</comment>